<organism evidence="5 6">
    <name type="scientific">Mus spicilegus</name>
    <name type="common">Mound-building mouse</name>
    <dbReference type="NCBI Taxonomy" id="10103"/>
    <lineage>
        <taxon>Eukaryota</taxon>
        <taxon>Metazoa</taxon>
        <taxon>Chordata</taxon>
        <taxon>Craniata</taxon>
        <taxon>Vertebrata</taxon>
        <taxon>Euteleostomi</taxon>
        <taxon>Mammalia</taxon>
        <taxon>Eutheria</taxon>
        <taxon>Euarchontoglires</taxon>
        <taxon>Glires</taxon>
        <taxon>Rodentia</taxon>
        <taxon>Myomorpha</taxon>
        <taxon>Muroidea</taxon>
        <taxon>Muridae</taxon>
        <taxon>Murinae</taxon>
        <taxon>Mus</taxon>
        <taxon>Mus</taxon>
    </lineage>
</organism>
<keyword evidence="1 3" id="KW-0732">Signal</keyword>
<evidence type="ECO:0000313" key="5">
    <source>
        <dbReference type="Ensembl" id="ENSMSIP00000029833.1"/>
    </source>
</evidence>
<evidence type="ECO:0000313" key="6">
    <source>
        <dbReference type="Proteomes" id="UP000694415"/>
    </source>
</evidence>
<dbReference type="GO" id="GO:0004252">
    <property type="term" value="F:serine-type endopeptidase activity"/>
    <property type="evidence" value="ECO:0007669"/>
    <property type="project" value="InterPro"/>
</dbReference>
<dbReference type="PROSITE" id="PS00134">
    <property type="entry name" value="TRYPSIN_HIS"/>
    <property type="match status" value="1"/>
</dbReference>
<proteinExistence type="predicted"/>
<dbReference type="Gene3D" id="2.40.10.10">
    <property type="entry name" value="Trypsin-like serine proteases"/>
    <property type="match status" value="1"/>
</dbReference>
<accession>A0A8C6I2Q0</accession>
<dbReference type="InterPro" id="IPR018114">
    <property type="entry name" value="TRYPSIN_HIS"/>
</dbReference>
<dbReference type="AlphaFoldDB" id="A0A8C6I2Q0"/>
<dbReference type="InterPro" id="IPR001254">
    <property type="entry name" value="Trypsin_dom"/>
</dbReference>
<feature type="signal peptide" evidence="3">
    <location>
        <begin position="1"/>
        <end position="18"/>
    </location>
</feature>
<dbReference type="Ensembl" id="ENSMSIT00000037587.1">
    <property type="protein sequence ID" value="ENSMSIP00000029833.1"/>
    <property type="gene ID" value="ENSMSIG00000025042.1"/>
</dbReference>
<dbReference type="InterPro" id="IPR043504">
    <property type="entry name" value="Peptidase_S1_PA_chymotrypsin"/>
</dbReference>
<sequence>WWCHGSFLTLALTWQIGALSFAQPRITGGWECERPPQPWQVAVYHYNKAVCGGVLVQPQWVLTASHCIGSKSKVRLDQHSLSADEGQYVSV</sequence>
<dbReference type="PANTHER" id="PTHR24271:SF94">
    <property type="entry name" value="KALLIKREIN-2"/>
    <property type="match status" value="1"/>
</dbReference>
<dbReference type="PANTHER" id="PTHR24271">
    <property type="entry name" value="KALLIKREIN-RELATED"/>
    <property type="match status" value="1"/>
</dbReference>
<evidence type="ECO:0000259" key="4">
    <source>
        <dbReference type="PROSITE" id="PS50240"/>
    </source>
</evidence>
<reference evidence="5" key="2">
    <citation type="submission" date="2025-09" db="UniProtKB">
        <authorList>
            <consortium name="Ensembl"/>
        </authorList>
    </citation>
    <scope>IDENTIFICATION</scope>
</reference>
<evidence type="ECO:0000256" key="3">
    <source>
        <dbReference type="SAM" id="SignalP"/>
    </source>
</evidence>
<name>A0A8C6I2Q0_MUSSI</name>
<dbReference type="SUPFAM" id="SSF50494">
    <property type="entry name" value="Trypsin-like serine proteases"/>
    <property type="match status" value="1"/>
</dbReference>
<feature type="domain" description="Peptidase S1" evidence="4">
    <location>
        <begin position="26"/>
        <end position="91"/>
    </location>
</feature>
<dbReference type="InterPro" id="IPR009003">
    <property type="entry name" value="Peptidase_S1_PA"/>
</dbReference>
<evidence type="ECO:0000256" key="1">
    <source>
        <dbReference type="ARBA" id="ARBA00022729"/>
    </source>
</evidence>
<dbReference type="Pfam" id="PF00089">
    <property type="entry name" value="Trypsin"/>
    <property type="match status" value="1"/>
</dbReference>
<keyword evidence="2" id="KW-1015">Disulfide bond</keyword>
<dbReference type="GO" id="GO:0003073">
    <property type="term" value="P:regulation of systemic arterial blood pressure"/>
    <property type="evidence" value="ECO:0007669"/>
    <property type="project" value="TreeGrafter"/>
</dbReference>
<dbReference type="Proteomes" id="UP000694415">
    <property type="component" value="Unplaced"/>
</dbReference>
<evidence type="ECO:0000256" key="2">
    <source>
        <dbReference type="ARBA" id="ARBA00023157"/>
    </source>
</evidence>
<dbReference type="PROSITE" id="PS50240">
    <property type="entry name" value="TRYPSIN_DOM"/>
    <property type="match status" value="1"/>
</dbReference>
<reference evidence="5" key="1">
    <citation type="submission" date="2025-08" db="UniProtKB">
        <authorList>
            <consortium name="Ensembl"/>
        </authorList>
    </citation>
    <scope>IDENTIFICATION</scope>
</reference>
<keyword evidence="6" id="KW-1185">Reference proteome</keyword>
<dbReference type="GO" id="GO:0031638">
    <property type="term" value="P:zymogen activation"/>
    <property type="evidence" value="ECO:0007669"/>
    <property type="project" value="TreeGrafter"/>
</dbReference>
<protein>
    <recommendedName>
        <fullName evidence="4">Peptidase S1 domain-containing protein</fullName>
    </recommendedName>
</protein>
<feature type="chain" id="PRO_5034719067" description="Peptidase S1 domain-containing protein" evidence="3">
    <location>
        <begin position="19"/>
        <end position="91"/>
    </location>
</feature>
<dbReference type="GO" id="GO:0030141">
    <property type="term" value="C:secretory granule"/>
    <property type="evidence" value="ECO:0007669"/>
    <property type="project" value="TreeGrafter"/>
</dbReference>